<dbReference type="SUPFAM" id="SSF55545">
    <property type="entry name" value="beta-N-acetylhexosaminidase-like domain"/>
    <property type="match status" value="1"/>
</dbReference>
<evidence type="ECO:0000313" key="3">
    <source>
        <dbReference type="Proteomes" id="UP001493487"/>
    </source>
</evidence>
<dbReference type="Proteomes" id="UP001493487">
    <property type="component" value="Unassembled WGS sequence"/>
</dbReference>
<evidence type="ECO:0000313" key="2">
    <source>
        <dbReference type="EMBL" id="MEQ4484600.1"/>
    </source>
</evidence>
<evidence type="ECO:0000256" key="1">
    <source>
        <dbReference type="ARBA" id="ARBA00022801"/>
    </source>
</evidence>
<dbReference type="PANTHER" id="PTHR47406">
    <property type="entry name" value="COAGULATION FACTOR 5/8 TYPE, C-TERMINAL"/>
    <property type="match status" value="1"/>
</dbReference>
<sequence>MTTEAIKISEGGEITAVILLAPDANAQTCHAASMLAKYLQRSTSGQIFHFITTDLHIPHEKKRIYVGVMDPDIKLNAESALDGLGDDGFVIYPQGNSISIIGNTSWGTEFGVLEFLERYVGVCWLMPGPDGEEVPHHTDISIPIVIIRDTPQSISRHFFGTDKPVTSSEWARRNRMHDTIQFHHNMSELFDPEIYADHAEYYPDGVLPNHPDNWQPIMNDTTANAAIQRIITYFEMNPDKISYSLGINDSQNYCEANPAHPLYTGKINSIGYLDMSDVYYPWINKIVAGVTEKFPDKYFGLLAYWNVYDPPTSVKLHPRIVPYITDDRMSWIDPVKRQEGHNHTERWKKAADHLAFYEYLYGTPYCVPRVYIHRMAENYKYARDANVIAHVAELFPNFGEGPKPWISAKLQWNPGLDVEDLLSQWYIRTVGIKAAPYLREYFEYWECFWETRIFKTKWYRKWADSAIRFNFLDLFDSSYLQAVTDDDMAKSRRLMEKVVLHAETDAQKKRAHLLMSTFEYYEDSVLSYMRNNSIPCPINNREAVELLLDNSHKVSIAERRLRGLKVPQGDPILVPPSDLFSFDGVWIWRGTERALSSCFAQWLKHTSDPERFIQQLKQYGSNEEQTDLRNYARFMLAELDHGENLLNNNSICFGPATNTPKETIKWDWSENALTKIRTGICRLQEVRLEPGCYGVVIRLNVTEEMALDATINWYYQIANDRDEIVDYVITGRIPLLTGKGDEITLEAMFEIASDKCRVPLAFQVYEIKPDEQLDLEIAHIAVYKLN</sequence>
<gene>
    <name evidence="2" type="ORF">QJS35_19555</name>
</gene>
<protein>
    <submittedName>
        <fullName evidence="2">DUF4838 domain-containing protein</fullName>
    </submittedName>
</protein>
<name>A0ABV1KX46_9BACL</name>
<accession>A0ABV1KX46</accession>
<dbReference type="Gene3D" id="3.30.379.10">
    <property type="entry name" value="Chitobiase/beta-hexosaminidase domain 2-like"/>
    <property type="match status" value="1"/>
</dbReference>
<keyword evidence="3" id="KW-1185">Reference proteome</keyword>
<dbReference type="InterPro" id="IPR029018">
    <property type="entry name" value="Hex-like_dom2"/>
</dbReference>
<dbReference type="InterPro" id="IPR032287">
    <property type="entry name" value="DUF4838"/>
</dbReference>
<proteinExistence type="predicted"/>
<dbReference type="RefSeq" id="WP_232186804.1">
    <property type="nucleotide sequence ID" value="NZ_JAIOAP010000010.1"/>
</dbReference>
<dbReference type="EMBL" id="JASKHM010000011">
    <property type="protein sequence ID" value="MEQ4484600.1"/>
    <property type="molecule type" value="Genomic_DNA"/>
</dbReference>
<organism evidence="2 3">
    <name type="scientific">Cohnella silvisoli</name>
    <dbReference type="NCBI Taxonomy" id="2873699"/>
    <lineage>
        <taxon>Bacteria</taxon>
        <taxon>Bacillati</taxon>
        <taxon>Bacillota</taxon>
        <taxon>Bacilli</taxon>
        <taxon>Bacillales</taxon>
        <taxon>Paenibacillaceae</taxon>
        <taxon>Cohnella</taxon>
    </lineage>
</organism>
<dbReference type="Pfam" id="PF16126">
    <property type="entry name" value="DUF4838"/>
    <property type="match status" value="1"/>
</dbReference>
<dbReference type="PANTHER" id="PTHR47406:SF2">
    <property type="entry name" value="ALPHA GLUCURONIDASE N-TERMINAL DOMAIN-CONTAINING PROTEIN"/>
    <property type="match status" value="1"/>
</dbReference>
<keyword evidence="1" id="KW-0378">Hydrolase</keyword>
<reference evidence="2 3" key="1">
    <citation type="journal article" date="2023" name="Genome Announc.">
        <title>Pan-Genome Analyses of the Genus Cohnella and Proposal of the Novel Species Cohnella silvisoli sp. nov., Isolated from Forest Soil.</title>
        <authorList>
            <person name="Wang C."/>
            <person name="Mao L."/>
            <person name="Bao G."/>
            <person name="Zhu H."/>
        </authorList>
    </citation>
    <scope>NUCLEOTIDE SEQUENCE [LARGE SCALE GENOMIC DNA]</scope>
    <source>
        <strain evidence="2 3">NL03-T5-1</strain>
    </source>
</reference>
<comment type="caution">
    <text evidence="2">The sequence shown here is derived from an EMBL/GenBank/DDBJ whole genome shotgun (WGS) entry which is preliminary data.</text>
</comment>